<dbReference type="EMBL" id="CP029487">
    <property type="protein sequence ID" value="QCT73409.1"/>
    <property type="molecule type" value="Genomic_DNA"/>
</dbReference>
<name>A0A4P9CCI5_EUBML</name>
<proteinExistence type="predicted"/>
<reference evidence="1 2" key="1">
    <citation type="submission" date="2018-05" db="EMBL/GenBank/DDBJ databases">
        <title>Genome comparison of Eubacterium sp.</title>
        <authorList>
            <person name="Feng Y."/>
            <person name="Sanchez-Andrea I."/>
            <person name="Stams A.J.M."/>
            <person name="De Vos W.M."/>
        </authorList>
    </citation>
    <scope>NUCLEOTIDE SEQUENCE [LARGE SCALE GENOMIC DNA]</scope>
    <source>
        <strain evidence="1 2">YI</strain>
    </source>
</reference>
<protein>
    <submittedName>
        <fullName evidence="1">Uncharacterized protein</fullName>
    </submittedName>
</protein>
<dbReference type="AlphaFoldDB" id="A0A4P9CCI5"/>
<evidence type="ECO:0000313" key="2">
    <source>
        <dbReference type="Proteomes" id="UP000218387"/>
    </source>
</evidence>
<sequence>MNRSVKVPTPVGLPLDEMVSELVKQIKVLRRSPEFVDIEYAYQQFDYVETWRSREERGFGNVDLKAQV</sequence>
<gene>
    <name evidence="1" type="ORF">CPZ25_019490</name>
</gene>
<keyword evidence="2" id="KW-1185">Reference proteome</keyword>
<evidence type="ECO:0000313" key="1">
    <source>
        <dbReference type="EMBL" id="QCT73409.1"/>
    </source>
</evidence>
<accession>A0A4P9CCI5</accession>
<dbReference type="RefSeq" id="WP_074617698.1">
    <property type="nucleotide sequence ID" value="NZ_CABJDW020000002.1"/>
</dbReference>
<dbReference type="Proteomes" id="UP000218387">
    <property type="component" value="Chromosome"/>
</dbReference>
<organism evidence="1 2">
    <name type="scientific">Eubacterium maltosivorans</name>
    <dbReference type="NCBI Taxonomy" id="2041044"/>
    <lineage>
        <taxon>Bacteria</taxon>
        <taxon>Bacillati</taxon>
        <taxon>Bacillota</taxon>
        <taxon>Clostridia</taxon>
        <taxon>Eubacteriales</taxon>
        <taxon>Eubacteriaceae</taxon>
        <taxon>Eubacterium</taxon>
    </lineage>
</organism>
<dbReference type="KEGG" id="emt:CPZ25_019490"/>